<organism evidence="2">
    <name type="scientific">Drosophila mercatorum mercatorum</name>
    <dbReference type="NCBI Taxonomy" id="64960"/>
    <lineage>
        <taxon>Eukaryota</taxon>
        <taxon>Metazoa</taxon>
        <taxon>Ecdysozoa</taxon>
        <taxon>Arthropoda</taxon>
        <taxon>Hexapoda</taxon>
        <taxon>Insecta</taxon>
        <taxon>Pterygota</taxon>
        <taxon>Neoptera</taxon>
        <taxon>Endopterygota</taxon>
        <taxon>Diptera</taxon>
        <taxon>Brachycera</taxon>
        <taxon>Muscomorpha</taxon>
        <taxon>Ephydroidea</taxon>
        <taxon>Drosophilidae</taxon>
        <taxon>Drosophila</taxon>
    </lineage>
</organism>
<dbReference type="InterPro" id="IPR000477">
    <property type="entry name" value="RT_dom"/>
</dbReference>
<sequence length="664" mass="75070">TLIMFRVIQANCGRSRAAVIDLGVRMRDSGVTSALLQEPYVDRGGRITGLPAGMRVFSDSRNKAAVIVHQEVVCMPVSSLITEHGVYVSASGNFGSIFLTSVYCQFNAELEPYLLYMDAVLLLASRTPVIYGLDANAVSPLWFSKLPERSRGYLNRQRGELLADWIQGSRAGVLNVHSNVYTFDNRRARSDIDVTIVSDSATTWAAYEWSVSEWDLSDHNIITIVVTLDPASTVESYAPVPSWKLHSADWRRFGDELRTASMDFPLEQFRAMTSDEQVTALRSLVHQVSDAVFGRQQLRAKRRVSWWTAALTDARRELRRARRRLQHARRTHSDSATVLASYFRIARKEYERMMLHEKRNWKRYVGEHQRHPWGSVYRICRGRKKCTDLGCLRWNNELVVTWAACANVLLHSFFPAAERPVDVPVPPEVPPVLDPIEVDTCIAKVRSRRSPGLDGITGDMVKAVCTAIPEHMTTLYTRCLADGYFPTEWKRPRVIALLKGPDKDRSDPASYRGICLLPVFGKVLEGIMVNRIKEVLTDESRWQFGFRPGRCVEDAWSHVVSSVEASAAKYVLGVFIDFRGAFDHVEWDAALRRLSDLGCREVGIWRSFFSDRKASIVSSFGEVNVDVTRGCTQGSISGPFIWNILMDVLLHRLETHCTISAYAD</sequence>
<dbReference type="PROSITE" id="PS50878">
    <property type="entry name" value="RT_POL"/>
    <property type="match status" value="1"/>
</dbReference>
<feature type="non-terminal residue" evidence="2">
    <location>
        <position position="664"/>
    </location>
</feature>
<dbReference type="InterPro" id="IPR005135">
    <property type="entry name" value="Endo/exonuclease/phosphatase"/>
</dbReference>
<dbReference type="InterPro" id="IPR043502">
    <property type="entry name" value="DNA/RNA_pol_sf"/>
</dbReference>
<evidence type="ECO:0000259" key="1">
    <source>
        <dbReference type="PROSITE" id="PS50878"/>
    </source>
</evidence>
<reference evidence="2" key="2">
    <citation type="journal article" date="1999" name="Genetics">
        <title>Retrotransposable elements R1 and R2 in the rDNA units of Drosophila mercatorum: abnormal abdomen revisited.</title>
        <authorList>
            <person name="Malik H.S."/>
            <person name="Eickbush T.H."/>
        </authorList>
    </citation>
    <scope>NUCLEOTIDE SEQUENCE</scope>
</reference>
<dbReference type="SUPFAM" id="SSF56672">
    <property type="entry name" value="DNA/RNA polymerases"/>
    <property type="match status" value="1"/>
</dbReference>
<name>O44313_DROMR</name>
<accession>O44313</accession>
<feature type="domain" description="Reverse transcriptase" evidence="1">
    <location>
        <begin position="478"/>
        <end position="664"/>
    </location>
</feature>
<dbReference type="AlphaFoldDB" id="O44313"/>
<reference evidence="2" key="1">
    <citation type="submission" date="1997-07" db="EMBL/GenBank/DDBJ databases">
        <title>R1 element in Drosophila mercatorum mercatorum.</title>
        <authorList>
            <person name="Burke W.D."/>
            <person name="Malik H.S."/>
            <person name="Eickbush T.H."/>
        </authorList>
    </citation>
    <scope>NUCLEOTIDE SEQUENCE</scope>
</reference>
<keyword evidence="2" id="KW-0548">Nucleotidyltransferase</keyword>
<keyword evidence="2" id="KW-0695">RNA-directed DNA polymerase</keyword>
<protein>
    <submittedName>
        <fullName evidence="2">Reverse transcriptase</fullName>
    </submittedName>
</protein>
<dbReference type="PANTHER" id="PTHR19446">
    <property type="entry name" value="REVERSE TRANSCRIPTASES"/>
    <property type="match status" value="1"/>
</dbReference>
<dbReference type="Pfam" id="PF00078">
    <property type="entry name" value="RVT_1"/>
    <property type="match status" value="1"/>
</dbReference>
<proteinExistence type="predicted"/>
<dbReference type="Gene3D" id="3.60.10.10">
    <property type="entry name" value="Endonuclease/exonuclease/phosphatase"/>
    <property type="match status" value="1"/>
</dbReference>
<feature type="non-terminal residue" evidence="2">
    <location>
        <position position="1"/>
    </location>
</feature>
<dbReference type="GO" id="GO:0003964">
    <property type="term" value="F:RNA-directed DNA polymerase activity"/>
    <property type="evidence" value="ECO:0007669"/>
    <property type="project" value="UniProtKB-KW"/>
</dbReference>
<dbReference type="Pfam" id="PF14529">
    <property type="entry name" value="Exo_endo_phos_2"/>
    <property type="match status" value="1"/>
</dbReference>
<dbReference type="InterPro" id="IPR036691">
    <property type="entry name" value="Endo/exonu/phosph_ase_sf"/>
</dbReference>
<dbReference type="EMBL" id="AF015277">
    <property type="protein sequence ID" value="AAB94027.1"/>
    <property type="molecule type" value="Genomic_DNA"/>
</dbReference>
<evidence type="ECO:0000313" key="2">
    <source>
        <dbReference type="EMBL" id="AAB94027.1"/>
    </source>
</evidence>
<dbReference type="SUPFAM" id="SSF56219">
    <property type="entry name" value="DNase I-like"/>
    <property type="match status" value="1"/>
</dbReference>
<keyword evidence="2" id="KW-0808">Transferase</keyword>
<dbReference type="CDD" id="cd01650">
    <property type="entry name" value="RT_nLTR_like"/>
    <property type="match status" value="1"/>
</dbReference>